<feature type="region of interest" description="Disordered" evidence="2">
    <location>
        <begin position="765"/>
        <end position="807"/>
    </location>
</feature>
<protein>
    <submittedName>
        <fullName evidence="3">Uncharacterized protein</fullName>
    </submittedName>
</protein>
<gene>
    <name evidence="3" type="ORF">PENDEC_c023G04710</name>
</gene>
<feature type="region of interest" description="Disordered" evidence="2">
    <location>
        <begin position="604"/>
        <end position="675"/>
    </location>
</feature>
<dbReference type="GO" id="GO:0003779">
    <property type="term" value="F:actin binding"/>
    <property type="evidence" value="ECO:0007669"/>
    <property type="project" value="TreeGrafter"/>
</dbReference>
<dbReference type="GO" id="GO:0005874">
    <property type="term" value="C:microtubule"/>
    <property type="evidence" value="ECO:0007669"/>
    <property type="project" value="InterPro"/>
</dbReference>
<feature type="compositionally biased region" description="Basic and acidic residues" evidence="2">
    <location>
        <begin position="301"/>
        <end position="333"/>
    </location>
</feature>
<sequence length="1925" mass="215134">MSDPPISDLTEGLKLSESEIEQNLGELKFEPMQYHLQSIIENAQLKFRDNVEAEAPEDAPGLVYGDSESDEELPTPQERSANRFMFVNAEPVSLGKTIIGGAVVKNLALVVPDESASTFGDLPVFPITVTEQDTTELVAVISQGTEAGGVRNVPLLLMPDEEGYEEEATRSTGDKVARLAAISALSNLGKIAGNEEAKAAVKEKSKGGGDDPAIEKADGEDKGDKVAKTELESYVLSGDIENFFGIKGLTGKLYKYKGPETKDKTDGNKEGSKDKEDQAPADDKNEAEPTAQGEGKNIAKAKADEDKDDGKGKDDSKDKKDREKKEPVREKVKINTKSVSLNGKPLGTLLPFLESNEIKNLPIENLEFTYCEEKSGHFFPPGLRLEVDVLLKDSLQWATDALQKMFGEKRRPKKIHLSAELGKKRDWSKRPKVDDFALRGYFTEFGYETWDILHFKTLGLEITATKAANNPSKEDKAGKDGKDGADKTKKKDGEKSEKQPPDDTAEEARTEPQPEVTVEQVSALQVKSDSPKSQPKPDVDAKGEEGSASNKDEENPSKDKEDKVKKSYNYGFGFFGTVSFIKIPHAKAPLDLHIRIGRDFEVEKNKDKGKDEKDKKEGQAEEEKDSTSENTSQGKDVIPTDSKKDTGAEKTGAGAENAVEKVKEAEKKPKEHSDGRHKRMWRVVIYCDEWKDVYGVKNVTMKKAELKWSFEQGNFKGTMAFDFIADAKLGAGTVKVKGKFSRDDNFIDGEVGDLSLTDIKKIHAQIQGHEVPEEKKKDEKEKTAKEKEEEKKKKQEEKKDEEEEAKGNEVTFKKIHLKLSSKFIKKQKTTKRSLTLEGHVTFNGEASAQALLEINNDGLTISGGLADYKIPGTVVTIEDAQLLIFIGFKQKKKSEEDGKKPITDAPSAGKESDQPDKTKTAAEAQSSKEAKSDDQGKSVLKPDGNNKKTKRESEFAILGIVKIEEVKVSVGFYTARTKGKAKRDWLAFGSVQSLVLSDLVSGIQNEDFNLRLDNVALIASSDDREIKEDEEEDEDADKKEGSEGSEDKKTNEKDGKKVEQQPKGEEKAVAKKDKEGKGGTKNKDDEDSSHAGVLKTVESYKYPIRKGVQLCATIRKFEPLEQLNNNKKIDGLILIIAFTPEGLEIKIDLPKSLQVPLHPHAILGDFGGTLYAAEGALELSTALTLLCDDQKPIRIVGKIKGSLIGATGELHMHKNDKWVNPFDVNEKVVLSRLGFGAGITYATVWAQGPDTLSFSGAIDIGRDFHADMAFSIGVKKEQLISVHVTEINLSELVRLAGEMTDIVSLQEINAGDDILVFREIKFYMSNGGVVLGVRYDPGIQVRGTMKFFGKEGEFDGKVNDDGVMIKGGIDNFNIGGLEIRSTKGGGKRATMDIEMTEDKQKILVDGMIRFHAFELSIFVDAYLQEKRLDADISIQFTEQILLHLKAKTNVSGSESLDGVVMDFEAEIRPDVIGAILEAINHAIKTIQEAAKSIEEAEKKLGEQVGDKELELKAMENQLRHLENEVEKAVQDRQRKIEEDNQERQRLEQELEQLEKAVNDAQADKNQNETKIQELKNKQESTQRRFDDKVRGKENEYKQKEEEERNKRKHWESERKRLEYEKESSFGDALRSAEEADRSWKWWMDEETNQNDWLKSLKDKLLWAKWWEVPGLAAEIAWAEGKLETIRARKAIDAEARHAARAFLSTPEWRNIERGINEATEQIDKIGKVIDRVLENDYYEAIKTLNQDRKTELNREIATMRELEEMSRNIETKLKLARQALKENGGRITDNEKKLQGEVEKLQGELEKRPFENAYKAKLQDHESVKAQIEIIQKKLKEIREGTEEAAKEARAFLHLLEQAIPTVKRIVVIGSTDIFANNKPLIFKIEARWNSKPVYAEAQWAPGWSVTDLYDDIGLKVIRATGAQA</sequence>
<keyword evidence="4" id="KW-1185">Reference proteome</keyword>
<proteinExistence type="predicted"/>
<feature type="region of interest" description="Disordered" evidence="2">
    <location>
        <begin position="256"/>
        <end position="336"/>
    </location>
</feature>
<dbReference type="GO" id="GO:0008017">
    <property type="term" value="F:microtubule binding"/>
    <property type="evidence" value="ECO:0007669"/>
    <property type="project" value="InterPro"/>
</dbReference>
<dbReference type="GO" id="GO:0031114">
    <property type="term" value="P:regulation of microtubule depolymerization"/>
    <property type="evidence" value="ECO:0007669"/>
    <property type="project" value="TreeGrafter"/>
</dbReference>
<feature type="compositionally biased region" description="Basic and acidic residues" evidence="2">
    <location>
        <begin position="1036"/>
        <end position="1084"/>
    </location>
</feature>
<feature type="region of interest" description="Disordered" evidence="2">
    <location>
        <begin position="1559"/>
        <end position="1611"/>
    </location>
</feature>
<reference evidence="4" key="1">
    <citation type="journal article" date="2017" name="Nat. Microbiol.">
        <title>Global analysis of biosynthetic gene clusters reveals vast potential of secondary metabolite production in Penicillium species.</title>
        <authorList>
            <person name="Nielsen J.C."/>
            <person name="Grijseels S."/>
            <person name="Prigent S."/>
            <person name="Ji B."/>
            <person name="Dainat J."/>
            <person name="Nielsen K.F."/>
            <person name="Frisvad J.C."/>
            <person name="Workman M."/>
            <person name="Nielsen J."/>
        </authorList>
    </citation>
    <scope>NUCLEOTIDE SEQUENCE [LARGE SCALE GENOMIC DNA]</scope>
    <source>
        <strain evidence="4">IBT 11843</strain>
    </source>
</reference>
<feature type="compositionally biased region" description="Basic and acidic residues" evidence="2">
    <location>
        <begin position="770"/>
        <end position="798"/>
    </location>
</feature>
<feature type="compositionally biased region" description="Basic and acidic residues" evidence="2">
    <location>
        <begin position="658"/>
        <end position="674"/>
    </location>
</feature>
<dbReference type="PANTHER" id="PTHR13843">
    <property type="entry name" value="MICROTUBULE-ASSOCIATED PROTEIN"/>
    <property type="match status" value="1"/>
</dbReference>
<feature type="compositionally biased region" description="Basic and acidic residues" evidence="2">
    <location>
        <begin position="535"/>
        <end position="564"/>
    </location>
</feature>
<dbReference type="InterPro" id="IPR026074">
    <property type="entry name" value="MAP1"/>
</dbReference>
<dbReference type="OrthoDB" id="4367950at2759"/>
<evidence type="ECO:0000256" key="2">
    <source>
        <dbReference type="SAM" id="MobiDB-lite"/>
    </source>
</evidence>
<feature type="compositionally biased region" description="Basic and acidic residues" evidence="2">
    <location>
        <begin position="910"/>
        <end position="936"/>
    </location>
</feature>
<dbReference type="STRING" id="69771.A0A1V6P0P7"/>
<dbReference type="EMBL" id="MDYL01000023">
    <property type="protein sequence ID" value="OQD70531.1"/>
    <property type="molecule type" value="Genomic_DNA"/>
</dbReference>
<dbReference type="Proteomes" id="UP000191522">
    <property type="component" value="Unassembled WGS sequence"/>
</dbReference>
<dbReference type="GO" id="GO:0005829">
    <property type="term" value="C:cytosol"/>
    <property type="evidence" value="ECO:0007669"/>
    <property type="project" value="TreeGrafter"/>
</dbReference>
<evidence type="ECO:0000313" key="3">
    <source>
        <dbReference type="EMBL" id="OQD70531.1"/>
    </source>
</evidence>
<dbReference type="GO" id="GO:0005875">
    <property type="term" value="C:microtubule associated complex"/>
    <property type="evidence" value="ECO:0007669"/>
    <property type="project" value="TreeGrafter"/>
</dbReference>
<dbReference type="OMA" id="CATIRKF"/>
<name>A0A1V6P0P7_PENDC</name>
<feature type="region of interest" description="Disordered" evidence="2">
    <location>
        <begin position="58"/>
        <end position="78"/>
    </location>
</feature>
<accession>A0A1V6P0P7</accession>
<feature type="region of interest" description="Disordered" evidence="2">
    <location>
        <begin position="1023"/>
        <end position="1090"/>
    </location>
</feature>
<evidence type="ECO:0000256" key="1">
    <source>
        <dbReference type="SAM" id="Coils"/>
    </source>
</evidence>
<feature type="compositionally biased region" description="Basic and acidic residues" evidence="2">
    <location>
        <begin position="604"/>
        <end position="627"/>
    </location>
</feature>
<feature type="compositionally biased region" description="Polar residues" evidence="2">
    <location>
        <begin position="519"/>
        <end position="533"/>
    </location>
</feature>
<feature type="coiled-coil region" evidence="1">
    <location>
        <begin position="1715"/>
        <end position="1782"/>
    </location>
</feature>
<feature type="region of interest" description="Disordered" evidence="2">
    <location>
        <begin position="895"/>
        <end position="948"/>
    </location>
</feature>
<feature type="region of interest" description="Disordered" evidence="2">
    <location>
        <begin position="468"/>
        <end position="564"/>
    </location>
</feature>
<comment type="caution">
    <text evidence="3">The sequence shown here is derived from an EMBL/GenBank/DDBJ whole genome shotgun (WGS) entry which is preliminary data.</text>
</comment>
<dbReference type="GO" id="GO:0000226">
    <property type="term" value="P:microtubule cytoskeleton organization"/>
    <property type="evidence" value="ECO:0007669"/>
    <property type="project" value="InterPro"/>
</dbReference>
<evidence type="ECO:0000313" key="4">
    <source>
        <dbReference type="Proteomes" id="UP000191522"/>
    </source>
</evidence>
<feature type="region of interest" description="Disordered" evidence="2">
    <location>
        <begin position="201"/>
        <end position="224"/>
    </location>
</feature>
<feature type="compositionally biased region" description="Basic and acidic residues" evidence="2">
    <location>
        <begin position="472"/>
        <end position="512"/>
    </location>
</feature>
<dbReference type="PANTHER" id="PTHR13843:SF12">
    <property type="entry name" value="ATPASE F1_V1_A1 COMPLEX ALPHA_BETA SUBUNIT NUCLEOTIDE-BINDING DOMAIN-CONTAINING PROTEIN"/>
    <property type="match status" value="1"/>
</dbReference>
<organism evidence="3 4">
    <name type="scientific">Penicillium decumbens</name>
    <dbReference type="NCBI Taxonomy" id="69771"/>
    <lineage>
        <taxon>Eukaryota</taxon>
        <taxon>Fungi</taxon>
        <taxon>Dikarya</taxon>
        <taxon>Ascomycota</taxon>
        <taxon>Pezizomycotina</taxon>
        <taxon>Eurotiomycetes</taxon>
        <taxon>Eurotiomycetidae</taxon>
        <taxon>Eurotiales</taxon>
        <taxon>Aspergillaceae</taxon>
        <taxon>Penicillium</taxon>
    </lineage>
</organism>
<keyword evidence="1" id="KW-0175">Coiled coil</keyword>
<feature type="compositionally biased region" description="Basic and acidic residues" evidence="2">
    <location>
        <begin position="257"/>
        <end position="287"/>
    </location>
</feature>